<sequence length="75" mass="8486">MLTGKQFQPTGADVPLTEQHQANAFFGAENRLMQPLNQALSWAGTQHRHQTDALLRLPGKFHWLTFKLLPEAMAM</sequence>
<dbReference type="AlphaFoldDB" id="A0A655C390"/>
<organism evidence="1 2">
    <name type="scientific">Salmonella enterica subsp. enterica serovar Bovismorbificans</name>
    <dbReference type="NCBI Taxonomy" id="58097"/>
    <lineage>
        <taxon>Bacteria</taxon>
        <taxon>Pseudomonadati</taxon>
        <taxon>Pseudomonadota</taxon>
        <taxon>Gammaproteobacteria</taxon>
        <taxon>Enterobacterales</taxon>
        <taxon>Enterobacteriaceae</taxon>
        <taxon>Salmonella</taxon>
    </lineage>
</organism>
<name>A0A655C390_SALET</name>
<protein>
    <submittedName>
        <fullName evidence="1">Uncharacterized protein</fullName>
    </submittedName>
</protein>
<proteinExistence type="predicted"/>
<gene>
    <name evidence="1" type="ORF">ERS008207_01374</name>
</gene>
<accession>A0A655C390</accession>
<dbReference type="EMBL" id="CQPD01000011">
    <property type="protein sequence ID" value="CNT92994.1"/>
    <property type="molecule type" value="Genomic_DNA"/>
</dbReference>
<evidence type="ECO:0000313" key="1">
    <source>
        <dbReference type="EMBL" id="CNT92994.1"/>
    </source>
</evidence>
<evidence type="ECO:0000313" key="2">
    <source>
        <dbReference type="Proteomes" id="UP000042394"/>
    </source>
</evidence>
<dbReference type="Proteomes" id="UP000042394">
    <property type="component" value="Unassembled WGS sequence"/>
</dbReference>
<reference evidence="1 2" key="1">
    <citation type="submission" date="2015-03" db="EMBL/GenBank/DDBJ databases">
        <authorList>
            <consortium name="Pathogen Informatics"/>
        </authorList>
    </citation>
    <scope>NUCLEOTIDE SEQUENCE [LARGE SCALE GENOMIC DNA]</scope>
    <source>
        <strain evidence="1 2">D4891</strain>
    </source>
</reference>